<reference evidence="6" key="1">
    <citation type="journal article" date="2019" name="Front. Microbiol.">
        <title>O-Antigen Gene Clusters of Plesiomonas shigelloides Serogroups and Its Application in Development of a Molecular Serotyping Scheme.</title>
        <authorList>
            <person name="Xi D."/>
            <person name="Wang X."/>
            <person name="Ning K."/>
            <person name="Liu Q."/>
            <person name="Jing F."/>
            <person name="Guo X."/>
            <person name="Cao B."/>
        </authorList>
    </citation>
    <scope>NUCLEOTIDE SEQUENCE</scope>
    <source>
        <strain evidence="6">O2H1a1c</strain>
    </source>
</reference>
<evidence type="ECO:0000256" key="4">
    <source>
        <dbReference type="ARBA" id="ARBA00023136"/>
    </source>
</evidence>
<evidence type="ECO:0000256" key="3">
    <source>
        <dbReference type="ARBA" id="ARBA00022989"/>
    </source>
</evidence>
<evidence type="ECO:0000256" key="2">
    <source>
        <dbReference type="ARBA" id="ARBA00022692"/>
    </source>
</evidence>
<name>A0A4D6U7B4_PLESH</name>
<feature type="transmembrane region" description="Helical" evidence="5">
    <location>
        <begin position="300"/>
        <end position="321"/>
    </location>
</feature>
<keyword evidence="4 5" id="KW-0472">Membrane</keyword>
<feature type="transmembrane region" description="Helical" evidence="5">
    <location>
        <begin position="389"/>
        <end position="411"/>
    </location>
</feature>
<dbReference type="Pfam" id="PF01943">
    <property type="entry name" value="Polysacc_synt"/>
    <property type="match status" value="1"/>
</dbReference>
<gene>
    <name evidence="6" type="primary">wzx</name>
</gene>
<feature type="transmembrane region" description="Helical" evidence="5">
    <location>
        <begin position="40"/>
        <end position="58"/>
    </location>
</feature>
<organism evidence="6">
    <name type="scientific">Plesiomonas shigelloides</name>
    <name type="common">Aeromonas shigelloides</name>
    <dbReference type="NCBI Taxonomy" id="703"/>
    <lineage>
        <taxon>Bacteria</taxon>
        <taxon>Pseudomonadati</taxon>
        <taxon>Pseudomonadota</taxon>
        <taxon>Gammaproteobacteria</taxon>
        <taxon>Enterobacterales</taxon>
        <taxon>Enterobacteriaceae</taxon>
        <taxon>Plesiomonas</taxon>
    </lineage>
</organism>
<protein>
    <submittedName>
        <fullName evidence="6">Wzx</fullName>
    </submittedName>
</protein>
<evidence type="ECO:0000313" key="6">
    <source>
        <dbReference type="EMBL" id="QCH03114.1"/>
    </source>
</evidence>
<feature type="transmembrane region" description="Helical" evidence="5">
    <location>
        <begin position="327"/>
        <end position="351"/>
    </location>
</feature>
<feature type="transmembrane region" description="Helical" evidence="5">
    <location>
        <begin position="166"/>
        <end position="187"/>
    </location>
</feature>
<proteinExistence type="predicted"/>
<keyword evidence="3 5" id="KW-1133">Transmembrane helix</keyword>
<dbReference type="AlphaFoldDB" id="A0A4D6U7B4"/>
<feature type="transmembrane region" description="Helical" evidence="5">
    <location>
        <begin position="110"/>
        <end position="129"/>
    </location>
</feature>
<evidence type="ECO:0000256" key="1">
    <source>
        <dbReference type="ARBA" id="ARBA00004141"/>
    </source>
</evidence>
<feature type="transmembrane region" description="Helical" evidence="5">
    <location>
        <begin position="79"/>
        <end position="104"/>
    </location>
</feature>
<dbReference type="GO" id="GO:0016020">
    <property type="term" value="C:membrane"/>
    <property type="evidence" value="ECO:0007669"/>
    <property type="project" value="UniProtKB-SubCell"/>
</dbReference>
<feature type="transmembrane region" description="Helical" evidence="5">
    <location>
        <begin position="363"/>
        <end position="383"/>
    </location>
</feature>
<dbReference type="InterPro" id="IPR002797">
    <property type="entry name" value="Polysacc_synth"/>
</dbReference>
<accession>A0A4D6U7B4</accession>
<feature type="transmembrane region" description="Helical" evidence="5">
    <location>
        <begin position="141"/>
        <end position="160"/>
    </location>
</feature>
<evidence type="ECO:0000256" key="5">
    <source>
        <dbReference type="SAM" id="Phobius"/>
    </source>
</evidence>
<sequence length="415" mass="46460">MKRILTLFQLAVIQGGNALFPLFAFPYILIKVGDGAFSKIVLSEALAMYVLTFSLYSYDITGVSEIIGKVKTGKTADVLAVKIKIIMARLFVFSIISGVISVFIYIFDRSLIWCFILWLMLPLGTIFQSNFFHQATNSNKTLALLVTFFRVTSLIILLVSDLNKNDVYFIIFVMSASYLASGLITFFSSLIKYRRICNSIKIVHPSEIFMSLKNGFVLFLSNICVILYRNSNVVILGLVSTPSAVAMYATAEKIIKSIQALSGPLNQFYFTRLVHSNISASKLIDYPFFKKIWDNTKWQLAMLSLVISCVVLLIVELANLATLAKNIINVTPLLVIMSFSIFVGVCNYMFGVVGMSLVANERLFLLFSCITGCISIGVALLLSYKFGQFGAAVSYVMAEITLFFFVMSFYFRRVF</sequence>
<dbReference type="RefSeq" id="WP_152117938.1">
    <property type="nucleotide sequence ID" value="NZ_WEKE01000065.1"/>
</dbReference>
<dbReference type="EMBL" id="MK551179">
    <property type="protein sequence ID" value="QCH03114.1"/>
    <property type="molecule type" value="Genomic_DNA"/>
</dbReference>
<keyword evidence="2 5" id="KW-0812">Transmembrane</keyword>
<comment type="subcellular location">
    <subcellularLocation>
        <location evidence="1">Membrane</location>
        <topology evidence="1">Multi-pass membrane protein</topology>
    </subcellularLocation>
</comment>